<dbReference type="EMBL" id="LK032120">
    <property type="protein sequence ID" value="CDY21352.1"/>
    <property type="molecule type" value="Genomic_DNA"/>
</dbReference>
<evidence type="ECO:0000313" key="2">
    <source>
        <dbReference type="Proteomes" id="UP000028999"/>
    </source>
</evidence>
<dbReference type="PaxDb" id="3708-A0A078G8L1"/>
<name>A0A078G8L1_BRANA</name>
<keyword evidence="2" id="KW-1185">Reference proteome</keyword>
<proteinExistence type="predicted"/>
<gene>
    <name evidence="1" type="primary">BnaA09g30750D</name>
    <name evidence="1" type="ORF">GSBRNA2T00015708001</name>
</gene>
<organism evidence="1 2">
    <name type="scientific">Brassica napus</name>
    <name type="common">Rape</name>
    <dbReference type="NCBI Taxonomy" id="3708"/>
    <lineage>
        <taxon>Eukaryota</taxon>
        <taxon>Viridiplantae</taxon>
        <taxon>Streptophyta</taxon>
        <taxon>Embryophyta</taxon>
        <taxon>Tracheophyta</taxon>
        <taxon>Spermatophyta</taxon>
        <taxon>Magnoliopsida</taxon>
        <taxon>eudicotyledons</taxon>
        <taxon>Gunneridae</taxon>
        <taxon>Pentapetalae</taxon>
        <taxon>rosids</taxon>
        <taxon>malvids</taxon>
        <taxon>Brassicales</taxon>
        <taxon>Brassicaceae</taxon>
        <taxon>Brassiceae</taxon>
        <taxon>Brassica</taxon>
    </lineage>
</organism>
<accession>A0A078G8L1</accession>
<dbReference type="OMA" id="TPLDIHF"/>
<dbReference type="Proteomes" id="UP000028999">
    <property type="component" value="Unassembled WGS sequence"/>
</dbReference>
<reference evidence="1 2" key="1">
    <citation type="journal article" date="2014" name="Science">
        <title>Plant genetics. Early allopolyploid evolution in the post-Neolithic Brassica napus oilseed genome.</title>
        <authorList>
            <person name="Chalhoub B."/>
            <person name="Denoeud F."/>
            <person name="Liu S."/>
            <person name="Parkin I.A."/>
            <person name="Tang H."/>
            <person name="Wang X."/>
            <person name="Chiquet J."/>
            <person name="Belcram H."/>
            <person name="Tong C."/>
            <person name="Samans B."/>
            <person name="Correa M."/>
            <person name="Da Silva C."/>
            <person name="Just J."/>
            <person name="Falentin C."/>
            <person name="Koh C.S."/>
            <person name="Le Clainche I."/>
            <person name="Bernard M."/>
            <person name="Bento P."/>
            <person name="Noel B."/>
            <person name="Labadie K."/>
            <person name="Alberti A."/>
            <person name="Charles M."/>
            <person name="Arnaud D."/>
            <person name="Guo H."/>
            <person name="Daviaud C."/>
            <person name="Alamery S."/>
            <person name="Jabbari K."/>
            <person name="Zhao M."/>
            <person name="Edger P.P."/>
            <person name="Chelaifa H."/>
            <person name="Tack D."/>
            <person name="Lassalle G."/>
            <person name="Mestiri I."/>
            <person name="Schnel N."/>
            <person name="Le Paslier M.C."/>
            <person name="Fan G."/>
            <person name="Renault V."/>
            <person name="Bayer P.E."/>
            <person name="Golicz A.A."/>
            <person name="Manoli S."/>
            <person name="Lee T.H."/>
            <person name="Thi V.H."/>
            <person name="Chalabi S."/>
            <person name="Hu Q."/>
            <person name="Fan C."/>
            <person name="Tollenaere R."/>
            <person name="Lu Y."/>
            <person name="Battail C."/>
            <person name="Shen J."/>
            <person name="Sidebottom C.H."/>
            <person name="Wang X."/>
            <person name="Canaguier A."/>
            <person name="Chauveau A."/>
            <person name="Berard A."/>
            <person name="Deniot G."/>
            <person name="Guan M."/>
            <person name="Liu Z."/>
            <person name="Sun F."/>
            <person name="Lim Y.P."/>
            <person name="Lyons E."/>
            <person name="Town C.D."/>
            <person name="Bancroft I."/>
            <person name="Wang X."/>
            <person name="Meng J."/>
            <person name="Ma J."/>
            <person name="Pires J.C."/>
            <person name="King G.J."/>
            <person name="Brunel D."/>
            <person name="Delourme R."/>
            <person name="Renard M."/>
            <person name="Aury J.M."/>
            <person name="Adams K.L."/>
            <person name="Batley J."/>
            <person name="Snowdon R.J."/>
            <person name="Tost J."/>
            <person name="Edwards D."/>
            <person name="Zhou Y."/>
            <person name="Hua W."/>
            <person name="Sharpe A.G."/>
            <person name="Paterson A.H."/>
            <person name="Guan C."/>
            <person name="Wincker P."/>
        </authorList>
    </citation>
    <scope>NUCLEOTIDE SEQUENCE [LARGE SCALE GENOMIC DNA]</scope>
    <source>
        <strain evidence="2">cv. Darmor-bzh</strain>
    </source>
</reference>
<evidence type="ECO:0000313" key="1">
    <source>
        <dbReference type="EMBL" id="CDY21352.1"/>
    </source>
</evidence>
<dbReference type="Gramene" id="CDY21352">
    <property type="protein sequence ID" value="CDY21352"/>
    <property type="gene ID" value="GSBRNA2T00015708001"/>
</dbReference>
<sequence>MHFAQAIIPATPLDIHLSAALISGHRLPPRARPVIKLILQSATYLIWRERNARVFNSVSTSAAGLRLALDRLIRDRLIAFPSQDHSPSLLQFYF</sequence>
<protein>
    <submittedName>
        <fullName evidence="1">BnaA09g30750D protein</fullName>
    </submittedName>
</protein>
<dbReference type="AlphaFoldDB" id="A0A078G8L1"/>